<protein>
    <submittedName>
        <fullName evidence="1">Uncharacterized protein</fullName>
    </submittedName>
</protein>
<accession>A0AAD0S5C7</accession>
<dbReference type="AlphaFoldDB" id="A0AAD0S5C7"/>
<sequence length="91" mass="10278">MIESDVHYQKGAKAARRFLLHKQRALEAGRKFQPNVVRKRLEAPVQAHSDEYKAGFADGLGAYVLTTLESVPVDLELWEILRELAFPGEAE</sequence>
<reference evidence="1 2" key="1">
    <citation type="submission" date="2017-08" db="EMBL/GenBank/DDBJ databases">
        <title>Genome sequences of Ralstonia solanacearum Species Complex (RSSC) isolated from Potato bacterial wilts in Korea.</title>
        <authorList>
            <person name="Cho H."/>
            <person name="Song E.-S."/>
            <person name="Lee Y.K."/>
            <person name="Lee S."/>
            <person name="Lee S.-W."/>
            <person name="Jo A."/>
            <person name="Kim J.-G."/>
            <person name="Hwang I."/>
        </authorList>
    </citation>
    <scope>NUCLEOTIDE SEQUENCE [LARGE SCALE GENOMIC DNA]</scope>
    <source>
        <strain evidence="1 2">T98</strain>
    </source>
</reference>
<proteinExistence type="predicted"/>
<name>A0AAD0S5C7_RALSL</name>
<dbReference type="EMBL" id="CP022759">
    <property type="protein sequence ID" value="AXV80923.1"/>
    <property type="molecule type" value="Genomic_DNA"/>
</dbReference>
<organism evidence="1 2">
    <name type="scientific">Ralstonia solanacearum</name>
    <name type="common">Pseudomonas solanacearum</name>
    <dbReference type="NCBI Taxonomy" id="305"/>
    <lineage>
        <taxon>Bacteria</taxon>
        <taxon>Pseudomonadati</taxon>
        <taxon>Pseudomonadota</taxon>
        <taxon>Betaproteobacteria</taxon>
        <taxon>Burkholderiales</taxon>
        <taxon>Burkholderiaceae</taxon>
        <taxon>Ralstonia</taxon>
        <taxon>Ralstonia solanacearum species complex</taxon>
    </lineage>
</organism>
<dbReference type="RefSeq" id="WP_013211806.1">
    <property type="nucleotide sequence ID" value="NZ_CP022759.1"/>
</dbReference>
<gene>
    <name evidence="1" type="ORF">CJO77_04830</name>
</gene>
<evidence type="ECO:0000313" key="1">
    <source>
        <dbReference type="EMBL" id="AXV80923.1"/>
    </source>
</evidence>
<dbReference type="Proteomes" id="UP000261758">
    <property type="component" value="Chromosome"/>
</dbReference>
<evidence type="ECO:0000313" key="2">
    <source>
        <dbReference type="Proteomes" id="UP000261758"/>
    </source>
</evidence>